<feature type="domain" description="FlgD/Vpr Ig-like" evidence="3">
    <location>
        <begin position="727"/>
        <end position="785"/>
    </location>
</feature>
<evidence type="ECO:0000313" key="5">
    <source>
        <dbReference type="Proteomes" id="UP000268469"/>
    </source>
</evidence>
<dbReference type="NCBIfam" id="TIGR04183">
    <property type="entry name" value="Por_Secre_tail"/>
    <property type="match status" value="1"/>
</dbReference>
<dbReference type="InterPro" id="IPR001769">
    <property type="entry name" value="Gingipain"/>
</dbReference>
<reference evidence="4 5" key="1">
    <citation type="submission" date="2018-06" db="EMBL/GenBank/DDBJ databases">
        <title>Extensive metabolic versatility and redundancy in microbially diverse, dynamic hydrothermal sediments.</title>
        <authorList>
            <person name="Dombrowski N."/>
            <person name="Teske A."/>
            <person name="Baker B.J."/>
        </authorList>
    </citation>
    <scope>NUCLEOTIDE SEQUENCE [LARGE SCALE GENOMIC DNA]</scope>
    <source>
        <strain evidence="4">B36_G15</strain>
    </source>
</reference>
<dbReference type="InterPro" id="IPR029031">
    <property type="entry name" value="Gingipain_N_sf"/>
</dbReference>
<keyword evidence="1" id="KW-0732">Signal</keyword>
<dbReference type="Pfam" id="PF01364">
    <property type="entry name" value="Peptidase_C25"/>
    <property type="match status" value="1"/>
</dbReference>
<dbReference type="EMBL" id="QNBE01000048">
    <property type="protein sequence ID" value="RKX70179.1"/>
    <property type="molecule type" value="Genomic_DNA"/>
</dbReference>
<feature type="domain" description="Gingipain" evidence="2">
    <location>
        <begin position="230"/>
        <end position="602"/>
    </location>
</feature>
<dbReference type="InterPro" id="IPR026444">
    <property type="entry name" value="Secre_tail"/>
</dbReference>
<dbReference type="Gene3D" id="2.60.40.3800">
    <property type="match status" value="1"/>
</dbReference>
<dbReference type="Pfam" id="PF13860">
    <property type="entry name" value="FlgD_ig"/>
    <property type="match status" value="1"/>
</dbReference>
<dbReference type="GO" id="GO:0006508">
    <property type="term" value="P:proteolysis"/>
    <property type="evidence" value="ECO:0007669"/>
    <property type="project" value="InterPro"/>
</dbReference>
<evidence type="ECO:0008006" key="6">
    <source>
        <dbReference type="Google" id="ProtNLM"/>
    </source>
</evidence>
<evidence type="ECO:0000256" key="1">
    <source>
        <dbReference type="ARBA" id="ARBA00022729"/>
    </source>
</evidence>
<comment type="caution">
    <text evidence="4">The sequence shown here is derived from an EMBL/GenBank/DDBJ whole genome shotgun (WGS) entry which is preliminary data.</text>
</comment>
<evidence type="ECO:0000259" key="3">
    <source>
        <dbReference type="Pfam" id="PF13860"/>
    </source>
</evidence>
<evidence type="ECO:0000259" key="2">
    <source>
        <dbReference type="Pfam" id="PF01364"/>
    </source>
</evidence>
<gene>
    <name evidence="4" type="ORF">DRP53_05850</name>
</gene>
<evidence type="ECO:0000313" key="4">
    <source>
        <dbReference type="EMBL" id="RKX70179.1"/>
    </source>
</evidence>
<dbReference type="Gene3D" id="2.60.40.4070">
    <property type="match status" value="1"/>
</dbReference>
<dbReference type="AlphaFoldDB" id="A0A660SHA3"/>
<dbReference type="Gene3D" id="3.40.50.10390">
    <property type="entry name" value="Gingipain r, domain 1"/>
    <property type="match status" value="1"/>
</dbReference>
<dbReference type="InterPro" id="IPR038490">
    <property type="entry name" value="Gingipain_propep_sf"/>
</dbReference>
<dbReference type="InterPro" id="IPR029030">
    <property type="entry name" value="Caspase-like_dom_sf"/>
</dbReference>
<dbReference type="Proteomes" id="UP000268469">
    <property type="component" value="Unassembled WGS sequence"/>
</dbReference>
<accession>A0A660SHA3</accession>
<dbReference type="InterPro" id="IPR025965">
    <property type="entry name" value="FlgD/Vpr_Ig-like"/>
</dbReference>
<dbReference type="Gene3D" id="3.40.50.1460">
    <property type="match status" value="1"/>
</dbReference>
<name>A0A660SHA3_UNCW3</name>
<proteinExistence type="predicted"/>
<dbReference type="Gene3D" id="2.60.40.10">
    <property type="entry name" value="Immunoglobulins"/>
    <property type="match status" value="1"/>
</dbReference>
<dbReference type="SUPFAM" id="SSF52129">
    <property type="entry name" value="Caspase-like"/>
    <property type="match status" value="1"/>
</dbReference>
<organism evidence="4 5">
    <name type="scientific">candidate division WOR-3 bacterium</name>
    <dbReference type="NCBI Taxonomy" id="2052148"/>
    <lineage>
        <taxon>Bacteria</taxon>
        <taxon>Bacteria division WOR-3</taxon>
    </lineage>
</organism>
<dbReference type="InterPro" id="IPR013783">
    <property type="entry name" value="Ig-like_fold"/>
</dbReference>
<sequence length="799" mass="90202">MSHKVGLALLIFTVALTAGELTQYIAFSPADLAITQSDGYTIVQYGRNPNYDDIPGHPSLPMVPLYVVIPPHATVTSFEIVAMDEEVLPGRHLIMPVQPSIPFLPGVSAPFHSPDPEIYEMDRIWPERAVDYRFTGTKGGYRIGVFRLFPVRYLPREGKLFFCKALTIRIEYQDHAVVPLRQTRNQIRFHASDLATMVNNPQDLTAFAPPLRITGHRGSRFLPPGTYEHVILTPTVYKDTFQILADWRTKQGIPSRVFCIESTSVYPGKDVAEKMRNFLQDADTTWGLIFAFIARVDSHTNLPNRQYRRCWGQYSISLYWDSLPCDLYYSDLFRGNPPNPSIHYDWNGNKNHRYGEVADTIDYFSDIYVGMVVLDNANQASRFLRKLLTQESDPDTLFFAKALLVNGVSFSDSFLNKIYNVLPRPPWVADKMYYSGAGNERPSATKFRDSVNAGYGYSAIIGHGTETSMSIGTTYGLSYVGQQTNYDRLNTIIAVCCNPGAFHRASQCLAESMSVAKGGFINVMMNSRYGWVRVAEHYNELFFYKFLPENGNQCSAYVYVGQAFARVKDHLIYRYPKPGQSESNAWKYESFEKNLFGDPANMLPNWSPVLTMDVDHPTQITTGQQSFTVTVSDNTYAPVEDALVCVMKEGEVYDYGLTNSSGQITFQINPQTPGTMYVTVTERNHLRYEGTVTVTGPGASEERRERPTVFALGHGRPNPFALTTAIPFQLPKPVVVTLTIYDIDGREVRRLVDGIKEAGFYTVNWDGKDGRGKPVPSGVYFYRLETDGYTATRRIVRIR</sequence>
<protein>
    <recommendedName>
        <fullName evidence="6">T9SS type A sorting domain-containing protein</fullName>
    </recommendedName>
</protein>
<dbReference type="GO" id="GO:0008234">
    <property type="term" value="F:cysteine-type peptidase activity"/>
    <property type="evidence" value="ECO:0007669"/>
    <property type="project" value="InterPro"/>
</dbReference>